<name>A0A371E3G0_MUCPR</name>
<evidence type="ECO:0000313" key="2">
    <source>
        <dbReference type="Proteomes" id="UP000257109"/>
    </source>
</evidence>
<dbReference type="AlphaFoldDB" id="A0A371E3G0"/>
<keyword evidence="2" id="KW-1185">Reference proteome</keyword>
<reference evidence="1" key="1">
    <citation type="submission" date="2018-05" db="EMBL/GenBank/DDBJ databases">
        <title>Draft genome of Mucuna pruriens seed.</title>
        <authorList>
            <person name="Nnadi N.E."/>
            <person name="Vos R."/>
            <person name="Hasami M.H."/>
            <person name="Devisetty U.K."/>
            <person name="Aguiy J.C."/>
        </authorList>
    </citation>
    <scope>NUCLEOTIDE SEQUENCE [LARGE SCALE GENOMIC DNA]</scope>
    <source>
        <strain evidence="1">JCA_2017</strain>
    </source>
</reference>
<protein>
    <submittedName>
        <fullName evidence="1">Uncharacterized protein</fullName>
    </submittedName>
</protein>
<organism evidence="1 2">
    <name type="scientific">Mucuna pruriens</name>
    <name type="common">Velvet bean</name>
    <name type="synonym">Dolichos pruriens</name>
    <dbReference type="NCBI Taxonomy" id="157652"/>
    <lineage>
        <taxon>Eukaryota</taxon>
        <taxon>Viridiplantae</taxon>
        <taxon>Streptophyta</taxon>
        <taxon>Embryophyta</taxon>
        <taxon>Tracheophyta</taxon>
        <taxon>Spermatophyta</taxon>
        <taxon>Magnoliopsida</taxon>
        <taxon>eudicotyledons</taxon>
        <taxon>Gunneridae</taxon>
        <taxon>Pentapetalae</taxon>
        <taxon>rosids</taxon>
        <taxon>fabids</taxon>
        <taxon>Fabales</taxon>
        <taxon>Fabaceae</taxon>
        <taxon>Papilionoideae</taxon>
        <taxon>50 kb inversion clade</taxon>
        <taxon>NPAAA clade</taxon>
        <taxon>indigoferoid/millettioid clade</taxon>
        <taxon>Phaseoleae</taxon>
        <taxon>Mucuna</taxon>
    </lineage>
</organism>
<sequence length="86" mass="9957">MTISLHNFEFLMARIGKGGVCNWRCWLGYQEVSEGSTNVQKATYEKNKKNDCKALFLLHQHVEIANPRRFYCKRGLGNLGEVLYEC</sequence>
<gene>
    <name evidence="1" type="ORF">CR513_61298</name>
</gene>
<proteinExistence type="predicted"/>
<dbReference type="Proteomes" id="UP000257109">
    <property type="component" value="Unassembled WGS sequence"/>
</dbReference>
<feature type="non-terminal residue" evidence="1">
    <location>
        <position position="1"/>
    </location>
</feature>
<comment type="caution">
    <text evidence="1">The sequence shown here is derived from an EMBL/GenBank/DDBJ whole genome shotgun (WGS) entry which is preliminary data.</text>
</comment>
<accession>A0A371E3G0</accession>
<dbReference type="EMBL" id="QJKJ01016777">
    <property type="protein sequence ID" value="RDX60555.1"/>
    <property type="molecule type" value="Genomic_DNA"/>
</dbReference>
<evidence type="ECO:0000313" key="1">
    <source>
        <dbReference type="EMBL" id="RDX60555.1"/>
    </source>
</evidence>